<dbReference type="SUPFAM" id="SSF52540">
    <property type="entry name" value="P-loop containing nucleoside triphosphate hydrolases"/>
    <property type="match status" value="1"/>
</dbReference>
<evidence type="ECO:0000259" key="3">
    <source>
        <dbReference type="PROSITE" id="PS51206"/>
    </source>
</evidence>
<dbReference type="PROSITE" id="PS51206">
    <property type="entry name" value="SF3_HELICASE_1"/>
    <property type="match status" value="1"/>
</dbReference>
<evidence type="ECO:0000256" key="1">
    <source>
        <dbReference type="ARBA" id="ARBA00022741"/>
    </source>
</evidence>
<dbReference type="GO" id="GO:0005524">
    <property type="term" value="F:ATP binding"/>
    <property type="evidence" value="ECO:0007669"/>
    <property type="project" value="UniProtKB-KW"/>
</dbReference>
<organism evidence="4 5">
    <name type="scientific">Trichococcus flocculiformis</name>
    <dbReference type="NCBI Taxonomy" id="82803"/>
    <lineage>
        <taxon>Bacteria</taxon>
        <taxon>Bacillati</taxon>
        <taxon>Bacillota</taxon>
        <taxon>Bacilli</taxon>
        <taxon>Lactobacillales</taxon>
        <taxon>Carnobacteriaceae</taxon>
        <taxon>Trichococcus</taxon>
    </lineage>
</organism>
<feature type="domain" description="SF3 helicase" evidence="3">
    <location>
        <begin position="97"/>
        <end position="266"/>
    </location>
</feature>
<name>A0A847D2S1_9LACT</name>
<dbReference type="RefSeq" id="WP_276641585.1">
    <property type="nucleotide sequence ID" value="NZ_JAAZCD010000035.1"/>
</dbReference>
<dbReference type="EMBL" id="JAAZCD010000035">
    <property type="protein sequence ID" value="NLD30938.1"/>
    <property type="molecule type" value="Genomic_DNA"/>
</dbReference>
<gene>
    <name evidence="4" type="ORF">GX662_01565</name>
</gene>
<dbReference type="GO" id="GO:0019079">
    <property type="term" value="P:viral genome replication"/>
    <property type="evidence" value="ECO:0007669"/>
    <property type="project" value="InterPro"/>
</dbReference>
<keyword evidence="1" id="KW-0547">Nucleotide-binding</keyword>
<evidence type="ECO:0000313" key="5">
    <source>
        <dbReference type="Proteomes" id="UP000589373"/>
    </source>
</evidence>
<proteinExistence type="predicted"/>
<dbReference type="AlphaFoldDB" id="A0A847D2S1"/>
<dbReference type="Gene3D" id="3.40.50.300">
    <property type="entry name" value="P-loop containing nucleotide triphosphate hydrolases"/>
    <property type="match status" value="1"/>
</dbReference>
<reference evidence="4 5" key="1">
    <citation type="journal article" date="2020" name="Biotechnol. Biofuels">
        <title>New insights from the biogas microbiome by comprehensive genome-resolved metagenomics of nearly 1600 species originating from multiple anaerobic digesters.</title>
        <authorList>
            <person name="Campanaro S."/>
            <person name="Treu L."/>
            <person name="Rodriguez-R L.M."/>
            <person name="Kovalovszki A."/>
            <person name="Ziels R.M."/>
            <person name="Maus I."/>
            <person name="Zhu X."/>
            <person name="Kougias P.G."/>
            <person name="Basile A."/>
            <person name="Luo G."/>
            <person name="Schluter A."/>
            <person name="Konstantinidis K.T."/>
            <person name="Angelidaki I."/>
        </authorList>
    </citation>
    <scope>NUCLEOTIDE SEQUENCE [LARGE SCALE GENOMIC DNA]</scope>
    <source>
        <strain evidence="4">AS07pgkLD_105</strain>
    </source>
</reference>
<accession>A0A847D2S1</accession>
<dbReference type="Proteomes" id="UP000589373">
    <property type="component" value="Unassembled WGS sequence"/>
</dbReference>
<evidence type="ECO:0000256" key="2">
    <source>
        <dbReference type="ARBA" id="ARBA00022840"/>
    </source>
</evidence>
<comment type="caution">
    <text evidence="4">The sequence shown here is derived from an EMBL/GenBank/DDBJ whole genome shotgun (WGS) entry which is preliminary data.</text>
</comment>
<keyword evidence="2" id="KW-0067">ATP-binding</keyword>
<sequence length="291" mass="33395">MELFTEGESGNSRGERVFKSGAEQLHEIVQTALPRDESDVDREVVNRGLHHLFHIRGYEQLKTTYLTVQKINFCEKDWDSIMELLPDEDPKCYSIYQSIKWVLRILEHNNIDPKKFCTDVYQIMNKVIPKKNCLMVIGAPQAGKTYLLSSIAKSAIYYSTVQSLTGKSAFELQDMLDSRCALINEPLITDNTFETMKNVLEGQPVTIDKKFKAGSTLHRTPCFVATNFNLCNYTTHRAANKQALEARTTHYTFNTFPDLVDAILPLNPKCWFSLIRHYVHLDVPGLYDDLF</sequence>
<dbReference type="Pfam" id="PF01057">
    <property type="entry name" value="Parvo_NS1"/>
    <property type="match status" value="1"/>
</dbReference>
<dbReference type="InterPro" id="IPR027417">
    <property type="entry name" value="P-loop_NTPase"/>
</dbReference>
<protein>
    <recommendedName>
        <fullName evidence="3">SF3 helicase domain-containing protein</fullName>
    </recommendedName>
</protein>
<dbReference type="InterPro" id="IPR001257">
    <property type="entry name" value="Parvovirus_NS1_helicase"/>
</dbReference>
<dbReference type="InterPro" id="IPR014015">
    <property type="entry name" value="Helicase_SF3_DNA-vir"/>
</dbReference>
<evidence type="ECO:0000313" key="4">
    <source>
        <dbReference type="EMBL" id="NLD30938.1"/>
    </source>
</evidence>